<dbReference type="EMBL" id="JAYMYR010000008">
    <property type="protein sequence ID" value="KAK7348755.1"/>
    <property type="molecule type" value="Genomic_DNA"/>
</dbReference>
<dbReference type="Gene3D" id="3.40.50.2000">
    <property type="entry name" value="Glycogen Phosphorylase B"/>
    <property type="match status" value="2"/>
</dbReference>
<protein>
    <recommendedName>
        <fullName evidence="5">Glycosyltransferase</fullName>
        <ecNumber evidence="5">2.4.1.-</ecNumber>
    </recommendedName>
</protein>
<comment type="similarity">
    <text evidence="1 4">Belongs to the UDP-glycosyltransferase family.</text>
</comment>
<comment type="caution">
    <text evidence="7">The sequence shown here is derived from an EMBL/GenBank/DDBJ whole genome shotgun (WGS) entry which is preliminary data.</text>
</comment>
<dbReference type="GO" id="GO:0035251">
    <property type="term" value="F:UDP-glucosyltransferase activity"/>
    <property type="evidence" value="ECO:0007669"/>
    <property type="project" value="UniProtKB-ARBA"/>
</dbReference>
<dbReference type="PANTHER" id="PTHR48047:SF45">
    <property type="entry name" value="SCOPOLETIN GLUCOSYLTRANSFERASE-LIKE"/>
    <property type="match status" value="1"/>
</dbReference>
<dbReference type="SUPFAM" id="SSF53756">
    <property type="entry name" value="UDP-Glycosyltransferase/glycogen phosphorylase"/>
    <property type="match status" value="1"/>
</dbReference>
<dbReference type="InterPro" id="IPR035595">
    <property type="entry name" value="UDP_glycos_trans_CS"/>
</dbReference>
<keyword evidence="2 4" id="KW-0328">Glycosyltransferase</keyword>
<evidence type="ECO:0000256" key="2">
    <source>
        <dbReference type="ARBA" id="ARBA00022676"/>
    </source>
</evidence>
<dbReference type="Pfam" id="PF00201">
    <property type="entry name" value="UDPGT"/>
    <property type="match status" value="1"/>
</dbReference>
<proteinExistence type="inferred from homology"/>
<reference evidence="7 8" key="1">
    <citation type="submission" date="2024-01" db="EMBL/GenBank/DDBJ databases">
        <title>The genomes of 5 underutilized Papilionoideae crops provide insights into root nodulation and disease resistanc.</title>
        <authorList>
            <person name="Jiang F."/>
        </authorList>
    </citation>
    <scope>NUCLEOTIDE SEQUENCE [LARGE SCALE GENOMIC DNA]</scope>
    <source>
        <strain evidence="7">JINMINGXINNONG_FW02</strain>
        <tissue evidence="7">Leaves</tissue>
    </source>
</reference>
<dbReference type="PANTHER" id="PTHR48047">
    <property type="entry name" value="GLYCOSYLTRANSFERASE"/>
    <property type="match status" value="1"/>
</dbReference>
<dbReference type="EC" id="2.4.1.-" evidence="5"/>
<dbReference type="InterPro" id="IPR002213">
    <property type="entry name" value="UDP_glucos_trans"/>
</dbReference>
<evidence type="ECO:0000256" key="5">
    <source>
        <dbReference type="RuleBase" id="RU362057"/>
    </source>
</evidence>
<dbReference type="Proteomes" id="UP001374584">
    <property type="component" value="Unassembled WGS sequence"/>
</dbReference>
<dbReference type="InterPro" id="IPR002999">
    <property type="entry name" value="Tudor"/>
</dbReference>
<evidence type="ECO:0000256" key="1">
    <source>
        <dbReference type="ARBA" id="ARBA00009995"/>
    </source>
</evidence>
<evidence type="ECO:0000256" key="3">
    <source>
        <dbReference type="ARBA" id="ARBA00022679"/>
    </source>
</evidence>
<dbReference type="FunFam" id="3.40.50.2000:FF:000071">
    <property type="entry name" value="Glycosyltransferase"/>
    <property type="match status" value="1"/>
</dbReference>
<name>A0AAN9QSI2_PHACN</name>
<keyword evidence="3 4" id="KW-0808">Transferase</keyword>
<organism evidence="7 8">
    <name type="scientific">Phaseolus coccineus</name>
    <name type="common">Scarlet runner bean</name>
    <name type="synonym">Phaseolus multiflorus</name>
    <dbReference type="NCBI Taxonomy" id="3886"/>
    <lineage>
        <taxon>Eukaryota</taxon>
        <taxon>Viridiplantae</taxon>
        <taxon>Streptophyta</taxon>
        <taxon>Embryophyta</taxon>
        <taxon>Tracheophyta</taxon>
        <taxon>Spermatophyta</taxon>
        <taxon>Magnoliopsida</taxon>
        <taxon>eudicotyledons</taxon>
        <taxon>Gunneridae</taxon>
        <taxon>Pentapetalae</taxon>
        <taxon>rosids</taxon>
        <taxon>fabids</taxon>
        <taxon>Fabales</taxon>
        <taxon>Fabaceae</taxon>
        <taxon>Papilionoideae</taxon>
        <taxon>50 kb inversion clade</taxon>
        <taxon>NPAAA clade</taxon>
        <taxon>indigoferoid/millettioid clade</taxon>
        <taxon>Phaseoleae</taxon>
        <taxon>Phaseolus</taxon>
    </lineage>
</organism>
<feature type="domain" description="Tudor" evidence="6">
    <location>
        <begin position="259"/>
        <end position="327"/>
    </location>
</feature>
<evidence type="ECO:0000259" key="6">
    <source>
        <dbReference type="PROSITE" id="PS50304"/>
    </source>
</evidence>
<evidence type="ECO:0000313" key="7">
    <source>
        <dbReference type="EMBL" id="KAK7348755.1"/>
    </source>
</evidence>
<dbReference type="PROSITE" id="PS00375">
    <property type="entry name" value="UDPGT"/>
    <property type="match status" value="1"/>
</dbReference>
<dbReference type="CDD" id="cd03784">
    <property type="entry name" value="GT1_Gtf-like"/>
    <property type="match status" value="1"/>
</dbReference>
<evidence type="ECO:0000256" key="4">
    <source>
        <dbReference type="RuleBase" id="RU003718"/>
    </source>
</evidence>
<keyword evidence="8" id="KW-1185">Reference proteome</keyword>
<sequence>MQRDQFKVLEFLAISKTISPHRPTMGIHHRELHVFFFPFFANGHIIPSIELARVFASRGVKTTVVTTPLNEPLVSRTIGKANITIRTIQFPSPEKTSLPEGCENSDRLTGMQIIPFLKSTVLLRDSLEQLMQQEHPDLIIADMFFPWATDSAAKFGIPRIVFHGMGFFPLCVSACVRQYKPQDKVSSYTEPFVVPNLPGEITLTKMQLPQTPKHDEDFTKLLDEANASELNSYGVIANSFYELEPVYADHYRNELGRKAWHLGPVCLSNRESAEKVHRGNESAIDEHECLKWLDSKEPNSVVYVCFGSMTSFPSAQLKEIALGLEASGQAFVWVVKKGSCENLEWLPEGFEERTVDKGKGLIIRGWAPQVMILDHKAVGGFVSHCGWNSAMEGVCAGVPMVTWPMYAEQFYNAKFLTDIVKIGVSVGVQTWIGMMGGEPVKKEVIEKAVKRIMVGEEAEEIRNRAKEIAQMAKRAMEEGGSSYSDFDSLIQDLRSTPL</sequence>
<dbReference type="FunFam" id="3.40.50.2000:FF:000047">
    <property type="entry name" value="Glycosyltransferase"/>
    <property type="match status" value="1"/>
</dbReference>
<accession>A0AAN9QSI2</accession>
<evidence type="ECO:0000313" key="8">
    <source>
        <dbReference type="Proteomes" id="UP001374584"/>
    </source>
</evidence>
<dbReference type="PROSITE" id="PS50304">
    <property type="entry name" value="TUDOR"/>
    <property type="match status" value="1"/>
</dbReference>
<gene>
    <name evidence="7" type="ORF">VNO80_23410</name>
</gene>
<dbReference type="AlphaFoldDB" id="A0AAN9QSI2"/>